<proteinExistence type="predicted"/>
<organism evidence="1">
    <name type="scientific">Arundo donax</name>
    <name type="common">Giant reed</name>
    <name type="synonym">Donax arundinaceus</name>
    <dbReference type="NCBI Taxonomy" id="35708"/>
    <lineage>
        <taxon>Eukaryota</taxon>
        <taxon>Viridiplantae</taxon>
        <taxon>Streptophyta</taxon>
        <taxon>Embryophyta</taxon>
        <taxon>Tracheophyta</taxon>
        <taxon>Spermatophyta</taxon>
        <taxon>Magnoliopsida</taxon>
        <taxon>Liliopsida</taxon>
        <taxon>Poales</taxon>
        <taxon>Poaceae</taxon>
        <taxon>PACMAD clade</taxon>
        <taxon>Arundinoideae</taxon>
        <taxon>Arundineae</taxon>
        <taxon>Arundo</taxon>
    </lineage>
</organism>
<evidence type="ECO:0000313" key="1">
    <source>
        <dbReference type="EMBL" id="JAD99635.1"/>
    </source>
</evidence>
<accession>A0A0A9EP78</accession>
<reference evidence="1" key="2">
    <citation type="journal article" date="2015" name="Data Brief">
        <title>Shoot transcriptome of the giant reed, Arundo donax.</title>
        <authorList>
            <person name="Barrero R.A."/>
            <person name="Guerrero F.D."/>
            <person name="Moolhuijzen P."/>
            <person name="Goolsby J.A."/>
            <person name="Tidwell J."/>
            <person name="Bellgard S.E."/>
            <person name="Bellgard M.I."/>
        </authorList>
    </citation>
    <scope>NUCLEOTIDE SEQUENCE</scope>
    <source>
        <tissue evidence="1">Shoot tissue taken approximately 20 cm above the soil surface</tissue>
    </source>
</reference>
<reference evidence="1" key="1">
    <citation type="submission" date="2014-09" db="EMBL/GenBank/DDBJ databases">
        <authorList>
            <person name="Magalhaes I.L.F."/>
            <person name="Oliveira U."/>
            <person name="Santos F.R."/>
            <person name="Vidigal T.H.D.A."/>
            <person name="Brescovit A.D."/>
            <person name="Santos A.J."/>
        </authorList>
    </citation>
    <scope>NUCLEOTIDE SEQUENCE</scope>
    <source>
        <tissue evidence="1">Shoot tissue taken approximately 20 cm above the soil surface</tissue>
    </source>
</reference>
<dbReference type="EMBL" id="GBRH01198260">
    <property type="protein sequence ID" value="JAD99635.1"/>
    <property type="molecule type" value="Transcribed_RNA"/>
</dbReference>
<dbReference type="AlphaFoldDB" id="A0A0A9EP78"/>
<protein>
    <submittedName>
        <fullName evidence="1">Uncharacterized protein</fullName>
    </submittedName>
</protein>
<sequence>MLSVPSPLEISRRLFIDVVCTFPSLGCSN</sequence>
<name>A0A0A9EP78_ARUDO</name>